<dbReference type="GO" id="GO:0006310">
    <property type="term" value="P:DNA recombination"/>
    <property type="evidence" value="ECO:0007669"/>
    <property type="project" value="UniProtKB-KW"/>
</dbReference>
<proteinExistence type="predicted"/>
<dbReference type="EMBL" id="CDOK01000145">
    <property type="protein sequence ID" value="CEN51352.1"/>
    <property type="molecule type" value="Genomic_DNA"/>
</dbReference>
<dbReference type="SUPFAM" id="SSF56349">
    <property type="entry name" value="DNA breaking-rejoining enzymes"/>
    <property type="match status" value="1"/>
</dbReference>
<dbReference type="GO" id="GO:0015074">
    <property type="term" value="P:DNA integration"/>
    <property type="evidence" value="ECO:0007669"/>
    <property type="project" value="InterPro"/>
</dbReference>
<dbReference type="AlphaFoldDB" id="A0A0B7IMW1"/>
<protein>
    <submittedName>
        <fullName evidence="2">Site-specific recombinase, phage integrase family</fullName>
    </submittedName>
</protein>
<dbReference type="InterPro" id="IPR013762">
    <property type="entry name" value="Integrase-like_cat_sf"/>
</dbReference>
<evidence type="ECO:0000313" key="3">
    <source>
        <dbReference type="Proteomes" id="UP000039370"/>
    </source>
</evidence>
<name>A0A0B7IMW1_9FLAO</name>
<keyword evidence="1" id="KW-0233">DNA recombination</keyword>
<dbReference type="Gene3D" id="1.10.443.10">
    <property type="entry name" value="Intergrase catalytic core"/>
    <property type="match status" value="1"/>
</dbReference>
<accession>A0A0B7IMW1</accession>
<dbReference type="GO" id="GO:0003677">
    <property type="term" value="F:DNA binding"/>
    <property type="evidence" value="ECO:0007669"/>
    <property type="project" value="InterPro"/>
</dbReference>
<sequence length="81" mass="9632">MTPKKISDEWAKFRKKEKFDDKFQFYSLKDTGITDLLNSGIPAIKVRDQARHYDLKITESYTARNKFADETIKNSSFNFRF</sequence>
<reference evidence="3" key="1">
    <citation type="submission" date="2015-01" db="EMBL/GenBank/DDBJ databases">
        <authorList>
            <person name="MANFREDI Pablo"/>
        </authorList>
    </citation>
    <scope>NUCLEOTIDE SEQUENCE [LARGE SCALE GENOMIC DNA]</scope>
    <source>
        <strain evidence="3">Cc11</strain>
    </source>
</reference>
<dbReference type="InterPro" id="IPR011010">
    <property type="entry name" value="DNA_brk_join_enz"/>
</dbReference>
<gene>
    <name evidence="2" type="ORF">CCAN11_2290031</name>
</gene>
<organism evidence="2 3">
    <name type="scientific">Capnocytophaga canimorsus</name>
    <dbReference type="NCBI Taxonomy" id="28188"/>
    <lineage>
        <taxon>Bacteria</taxon>
        <taxon>Pseudomonadati</taxon>
        <taxon>Bacteroidota</taxon>
        <taxon>Flavobacteriia</taxon>
        <taxon>Flavobacteriales</taxon>
        <taxon>Flavobacteriaceae</taxon>
        <taxon>Capnocytophaga</taxon>
    </lineage>
</organism>
<dbReference type="Proteomes" id="UP000039370">
    <property type="component" value="Unassembled WGS sequence"/>
</dbReference>
<evidence type="ECO:0000313" key="2">
    <source>
        <dbReference type="EMBL" id="CEN51352.1"/>
    </source>
</evidence>
<evidence type="ECO:0000256" key="1">
    <source>
        <dbReference type="ARBA" id="ARBA00023172"/>
    </source>
</evidence>